<dbReference type="EMBL" id="SIRL01000004">
    <property type="protein sequence ID" value="TBN50965.1"/>
    <property type="molecule type" value="Genomic_DNA"/>
</dbReference>
<keyword evidence="1" id="KW-0812">Transmembrane</keyword>
<protein>
    <submittedName>
        <fullName evidence="2">Uncharacterized membrane protein</fullName>
    </submittedName>
</protein>
<dbReference type="EMBL" id="FZNM01000004">
    <property type="protein sequence ID" value="SNR43868.1"/>
    <property type="molecule type" value="Genomic_DNA"/>
</dbReference>
<gene>
    <name evidence="3" type="ORF">EYF88_08650</name>
    <name evidence="2" type="ORF">SAMN06265378_10451</name>
</gene>
<dbReference type="OrthoDB" id="9769144at2"/>
<dbReference type="Gene3D" id="3.40.50.880">
    <property type="match status" value="1"/>
</dbReference>
<keyword evidence="1" id="KW-1133">Transmembrane helix</keyword>
<sequence>MISTATQLRFDPLLPWWVIAGLAVLALLVAGFALWRGLRGWAWRGLAGLATALALAGPALEIGSRTGLSDIVILIDDRSASQDLPERTAQADAAVDAMSRRIAALPNTELRRVTVGDNDDGTLLATELARAIAAEPDTRLAGVIAVTDGRLHDPAMLPADVPAPVHVLLTGRPQDWDRRLVIEEAPAFGLIDQQVMIRLRIEDQGAVPPAAQAGPVNLRLSIDGENEQVMAVPVDQTITLPLTLDHAGQNVVQISFDAPEGGELTDRNNSAAISINGVRDRLRVLLVSGEPHAGERTWRNLLKSDAAVDLIHFTILRPPDKSDGVPVNELSLIAFPTQELFMERIEDFDLIIFDRYSVRGILPPDYYANIARYVENGGAVLVSAGPEMAGVESLYLSPLGQILPARPTGQVLEAPFRPRLTEDGRRHPVTAGLPGAEGRDGNPAWGRWLRMATVTPDADAQVAMTGIEDQPLLILDRVGQGRVALLTSDQVWLWGRGFEGGGPQLELLRRIAHWSMKEPELEEEALLADVSGDLAVRFTRRTMADGAGPLVVMRPDGGTEEVALTPAGPGRFVADWTAPEPGLYRLQDGDLRRVLALGPAAPREFEQTVASPAALVPLADATGGGIVNLSDGVPDLRTVAPGRSAHGSAALGDWIAVMPRDAASVTGLERRPLLPGWAWLALVAGLILTGWLREGRPGKAAPMAPGVAG</sequence>
<dbReference type="RefSeq" id="WP_089387671.1">
    <property type="nucleotide sequence ID" value="NZ_FZNM01000004.1"/>
</dbReference>
<evidence type="ECO:0000256" key="1">
    <source>
        <dbReference type="SAM" id="Phobius"/>
    </source>
</evidence>
<organism evidence="2 4">
    <name type="scientific">Paracoccus sediminis</name>
    <dbReference type="NCBI Taxonomy" id="1214787"/>
    <lineage>
        <taxon>Bacteria</taxon>
        <taxon>Pseudomonadati</taxon>
        <taxon>Pseudomonadota</taxon>
        <taxon>Alphaproteobacteria</taxon>
        <taxon>Rhodobacterales</taxon>
        <taxon>Paracoccaceae</taxon>
        <taxon>Paracoccus</taxon>
    </lineage>
</organism>
<evidence type="ECO:0000313" key="2">
    <source>
        <dbReference type="EMBL" id="SNR43868.1"/>
    </source>
</evidence>
<keyword evidence="1" id="KW-0472">Membrane</keyword>
<name>A0A238WBJ7_9RHOB</name>
<dbReference type="Proteomes" id="UP000198409">
    <property type="component" value="Unassembled WGS sequence"/>
</dbReference>
<reference evidence="3 5" key="3">
    <citation type="submission" date="2019-02" db="EMBL/GenBank/DDBJ databases">
        <authorList>
            <person name="Zhang G."/>
        </authorList>
    </citation>
    <scope>NUCLEOTIDE SEQUENCE [LARGE SCALE GENOMIC DNA]</scope>
    <source>
        <strain evidence="3 5">CMB17</strain>
    </source>
</reference>
<dbReference type="PANTHER" id="PTHR37947">
    <property type="entry name" value="BLL2462 PROTEIN"/>
    <property type="match status" value="1"/>
</dbReference>
<dbReference type="InterPro" id="IPR029062">
    <property type="entry name" value="Class_I_gatase-like"/>
</dbReference>
<accession>A0A238WBJ7</accession>
<feature type="transmembrane region" description="Helical" evidence="1">
    <location>
        <begin position="14"/>
        <end position="34"/>
    </location>
</feature>
<dbReference type="Proteomes" id="UP000292859">
    <property type="component" value="Unassembled WGS sequence"/>
</dbReference>
<keyword evidence="5" id="KW-1185">Reference proteome</keyword>
<reference evidence="4" key="1">
    <citation type="submission" date="2017-06" db="EMBL/GenBank/DDBJ databases">
        <authorList>
            <person name="Varghese N."/>
            <person name="Submissions S."/>
        </authorList>
    </citation>
    <scope>NUCLEOTIDE SEQUENCE [LARGE SCALE GENOMIC DNA]</scope>
    <source>
        <strain evidence="4">DSM 26170</strain>
    </source>
</reference>
<reference evidence="2" key="2">
    <citation type="submission" date="2017-06" db="EMBL/GenBank/DDBJ databases">
        <authorList>
            <person name="Kim H.J."/>
            <person name="Triplett B.A."/>
        </authorList>
    </citation>
    <scope>NUCLEOTIDE SEQUENCE [LARGE SCALE GENOMIC DNA]</scope>
    <source>
        <strain evidence="2">DSM 26170</strain>
    </source>
</reference>
<dbReference type="SUPFAM" id="SSF52317">
    <property type="entry name" value="Class I glutamine amidotransferase-like"/>
    <property type="match status" value="1"/>
</dbReference>
<evidence type="ECO:0000313" key="5">
    <source>
        <dbReference type="Proteomes" id="UP000292859"/>
    </source>
</evidence>
<dbReference type="AlphaFoldDB" id="A0A238WBJ7"/>
<proteinExistence type="predicted"/>
<evidence type="ECO:0000313" key="3">
    <source>
        <dbReference type="EMBL" id="TBN50965.1"/>
    </source>
</evidence>
<dbReference type="PANTHER" id="PTHR37947:SF1">
    <property type="entry name" value="BLL2462 PROTEIN"/>
    <property type="match status" value="1"/>
</dbReference>
<evidence type="ECO:0000313" key="4">
    <source>
        <dbReference type="Proteomes" id="UP000198409"/>
    </source>
</evidence>